<evidence type="ECO:0000256" key="1">
    <source>
        <dbReference type="ARBA" id="ARBA00022729"/>
    </source>
</evidence>
<dbReference type="PANTHER" id="PTHR14969">
    <property type="entry name" value="SPHINGOSINE-1-PHOSPHATE PHOSPHOHYDROLASE"/>
    <property type="match status" value="1"/>
</dbReference>
<dbReference type="InterPro" id="IPR000326">
    <property type="entry name" value="PAP2/HPO"/>
</dbReference>
<dbReference type="RefSeq" id="WP_387973172.1">
    <property type="nucleotide sequence ID" value="NZ_JBHRWO010000008.1"/>
</dbReference>
<dbReference type="PROSITE" id="PS51318">
    <property type="entry name" value="TAT"/>
    <property type="match status" value="1"/>
</dbReference>
<dbReference type="Pfam" id="PF01569">
    <property type="entry name" value="PAP2"/>
    <property type="match status" value="1"/>
</dbReference>
<feature type="chain" id="PRO_5046949139" evidence="3">
    <location>
        <begin position="36"/>
        <end position="654"/>
    </location>
</feature>
<name>A0ABV7PWS2_9ACTN</name>
<dbReference type="PANTHER" id="PTHR14969:SF60">
    <property type="entry name" value="NON-SPECIFIC ACID PHOSPHATASE"/>
    <property type="match status" value="1"/>
</dbReference>
<dbReference type="EMBL" id="JBHRWO010000008">
    <property type="protein sequence ID" value="MFC3492481.1"/>
    <property type="molecule type" value="Genomic_DNA"/>
</dbReference>
<feature type="signal peptide" evidence="3">
    <location>
        <begin position="1"/>
        <end position="35"/>
    </location>
</feature>
<gene>
    <name evidence="5" type="ORF">ACFO8M_08295</name>
</gene>
<evidence type="ECO:0000313" key="5">
    <source>
        <dbReference type="EMBL" id="MFC3492481.1"/>
    </source>
</evidence>
<evidence type="ECO:0000256" key="2">
    <source>
        <dbReference type="SAM" id="MobiDB-lite"/>
    </source>
</evidence>
<accession>A0ABV7PWS2</accession>
<dbReference type="SMART" id="SM00014">
    <property type="entry name" value="acidPPc"/>
    <property type="match status" value="1"/>
</dbReference>
<dbReference type="InterPro" id="IPR036938">
    <property type="entry name" value="PAP2/HPO_sf"/>
</dbReference>
<dbReference type="SUPFAM" id="SSF51126">
    <property type="entry name" value="Pectin lyase-like"/>
    <property type="match status" value="1"/>
</dbReference>
<evidence type="ECO:0000313" key="6">
    <source>
        <dbReference type="Proteomes" id="UP001595712"/>
    </source>
</evidence>
<dbReference type="NCBIfam" id="TIGR02601">
    <property type="entry name" value="autotrns_rpt"/>
    <property type="match status" value="1"/>
</dbReference>
<dbReference type="InterPro" id="IPR006311">
    <property type="entry name" value="TAT_signal"/>
</dbReference>
<feature type="domain" description="Phosphatidic acid phosphatase type 2/haloperoxidase" evidence="4">
    <location>
        <begin position="205"/>
        <end position="344"/>
    </location>
</feature>
<evidence type="ECO:0000256" key="3">
    <source>
        <dbReference type="SAM" id="SignalP"/>
    </source>
</evidence>
<keyword evidence="1 3" id="KW-0732">Signal</keyword>
<dbReference type="Pfam" id="PF12951">
    <property type="entry name" value="PATR"/>
    <property type="match status" value="1"/>
</dbReference>
<keyword evidence="6" id="KW-1185">Reference proteome</keyword>
<sequence>MSTAPRTIDRRRLLTGSAAVAAGIAAAAVAEPASAEPTTSALQSTIDPTSGASLRTTAQYAQYDGPAFVDTYATNITENQTAESNAAVRILSGFQDVWQTGPEWNNGTVVDEDLLEDNMAYSADLTGARTLAEAKQAFIFDRQHQSYSAIGGLGPLEALYKTGAKAVTAITSAPDGIPAGKISDSVPPGAPAGSANGAGATDSELGKVALLVNTVRGNFTSSNPSKFAYLYPRPYRMNEDSEVAETGGIPVLGIPAYDSKVLVAPQLLRQRSDIPAEDGGFPSGHANAAWLAAFALAYAVPERFQELLTRASDVAHSRIMAGMHSVVDVVGGRILGTALAAAVLHNPATAQIKADGREQALAYFTAATGVSADGLHAYAHREGPDTDLYADREANRERYRERLTYFLERSGSDAAMIVPKGAEVLLETRLPYLDAEQRREVLATTALKSGYPILNGPEQWGRLDYFTAADGYARFNADVAVAMDAAQGGFSAADTWRNDIGGSGKITKTGTGSLTLTGDNSFSGGVLVQEGTLRAASANALGKGGVTVTGGTLAVDADQLELRAYAQSNAALQVVLNAEGEPALEVANKVTLGSGAVLKIALDPQRPPVAGVSLPLAEAEEIVGTFAEVVLDLPGYTATLEYSKKRIEVRIDAA</sequence>
<comment type="caution">
    <text evidence="5">The sequence shown here is derived from an EMBL/GenBank/DDBJ whole genome shotgun (WGS) entry which is preliminary data.</text>
</comment>
<dbReference type="Proteomes" id="UP001595712">
    <property type="component" value="Unassembled WGS sequence"/>
</dbReference>
<organism evidence="5 6">
    <name type="scientific">Glycomyces rhizosphaerae</name>
    <dbReference type="NCBI Taxonomy" id="2054422"/>
    <lineage>
        <taxon>Bacteria</taxon>
        <taxon>Bacillati</taxon>
        <taxon>Actinomycetota</taxon>
        <taxon>Actinomycetes</taxon>
        <taxon>Glycomycetales</taxon>
        <taxon>Glycomycetaceae</taxon>
        <taxon>Glycomyces</taxon>
    </lineage>
</organism>
<protein>
    <submittedName>
        <fullName evidence="5">Phosphatase PAP2 family protein</fullName>
    </submittedName>
</protein>
<dbReference type="Gene3D" id="1.20.144.10">
    <property type="entry name" value="Phosphatidic acid phosphatase type 2/haloperoxidase"/>
    <property type="match status" value="1"/>
</dbReference>
<dbReference type="SUPFAM" id="SSF48317">
    <property type="entry name" value="Acid phosphatase/Vanadium-dependent haloperoxidase"/>
    <property type="match status" value="1"/>
</dbReference>
<reference evidence="6" key="1">
    <citation type="journal article" date="2019" name="Int. J. Syst. Evol. Microbiol.">
        <title>The Global Catalogue of Microorganisms (GCM) 10K type strain sequencing project: providing services to taxonomists for standard genome sequencing and annotation.</title>
        <authorList>
            <consortium name="The Broad Institute Genomics Platform"/>
            <consortium name="The Broad Institute Genome Sequencing Center for Infectious Disease"/>
            <person name="Wu L."/>
            <person name="Ma J."/>
        </authorList>
    </citation>
    <scope>NUCLEOTIDE SEQUENCE [LARGE SCALE GENOMIC DNA]</scope>
    <source>
        <strain evidence="6">CGMCC 4.7396</strain>
    </source>
</reference>
<dbReference type="InterPro" id="IPR011050">
    <property type="entry name" value="Pectin_lyase_fold/virulence"/>
</dbReference>
<evidence type="ECO:0000259" key="4">
    <source>
        <dbReference type="SMART" id="SM00014"/>
    </source>
</evidence>
<dbReference type="InterPro" id="IPR013425">
    <property type="entry name" value="Autotrns_rpt"/>
</dbReference>
<proteinExistence type="predicted"/>
<feature type="region of interest" description="Disordered" evidence="2">
    <location>
        <begin position="177"/>
        <end position="199"/>
    </location>
</feature>